<dbReference type="Proteomes" id="UP001295740">
    <property type="component" value="Unassembled WGS sequence"/>
</dbReference>
<evidence type="ECO:0000256" key="5">
    <source>
        <dbReference type="ARBA" id="ARBA00022801"/>
    </source>
</evidence>
<sequence length="643" mass="73971">MAPKRKKSDMALLPENFPTEERSTIDRPRGGPRRSGRNVQKPGQALRDGVEVSQPTKDAPKVQRRKSSAKQGVDHAIHGLQEMEDNLRSAVKRQKLAVNDSLPLKNPPPDDPERAAFLPRPIKPEPDVIPAHLEMDALNERNKQRREKRRGEHTKNTSVDETAEEAPPQKEEDGDDLPEETDINTLKQQGARPPPVNSDYLPLPWKGRLGYACLNTYLRQCNPPVFSSRTCRIASIIEHRHPLQDPTLPEHATKNRPDKDQPAELARGQKYVENLGLANARDIVKMIRWNDKYGIKFMRLSSEMFPFASHEVYGYKLAPFASETLAQAGKLAGELGHRLTTHPGQFTQLGSPRTEVVRNAVRDLEYHNELLTLLRLPEQLNKDAIMILHMGGVFGDKNATLDRFRENYAKLSDGIKARLVLENDDVSWTVHDLLPICEELNIPMVLDYHHHNIMFDSDQIREGTKDIMELYPRIKATWDRKGITQKMHYSEPCSDAVTGRQRRKHRPRVMTLPPCPDTMDLMIEAKDKEQAVFDLMRNFRLPGWDTFNDIVPYEREDENRPLPKTPKKKKLRKKRVKDEDEVDKVEEEEEPEPLPPPEVPEEELGMGGPDNRVYWPLGMEEWLRPKKREVKKKKKDDEEVEEG</sequence>
<dbReference type="GO" id="GO:0043504">
    <property type="term" value="P:mitochondrial DNA repair"/>
    <property type="evidence" value="ECO:0007669"/>
    <property type="project" value="TreeGrafter"/>
</dbReference>
<dbReference type="GO" id="GO:0004519">
    <property type="term" value="F:endonuclease activity"/>
    <property type="evidence" value="ECO:0007669"/>
    <property type="project" value="UniProtKB-KW"/>
</dbReference>
<evidence type="ECO:0000256" key="7">
    <source>
        <dbReference type="SAM" id="MobiDB-lite"/>
    </source>
</evidence>
<dbReference type="Pfam" id="PF03851">
    <property type="entry name" value="UvdE"/>
    <property type="match status" value="1"/>
</dbReference>
<gene>
    <name evidence="8" type="ORF">KHLLAP_LOCUS6998</name>
</gene>
<name>A0AAI8VKC3_9PEZI</name>
<feature type="compositionally biased region" description="Acidic residues" evidence="7">
    <location>
        <begin position="579"/>
        <end position="592"/>
    </location>
</feature>
<keyword evidence="2" id="KW-0255">Endonuclease</keyword>
<evidence type="ECO:0000256" key="6">
    <source>
        <dbReference type="ARBA" id="ARBA00023204"/>
    </source>
</evidence>
<dbReference type="GO" id="GO:0016787">
    <property type="term" value="F:hydrolase activity"/>
    <property type="evidence" value="ECO:0007669"/>
    <property type="project" value="UniProtKB-KW"/>
</dbReference>
<evidence type="ECO:0000256" key="4">
    <source>
        <dbReference type="ARBA" id="ARBA00022769"/>
    </source>
</evidence>
<keyword evidence="4" id="KW-0228">DNA excision</keyword>
<keyword evidence="5" id="KW-0378">Hydrolase</keyword>
<evidence type="ECO:0000256" key="2">
    <source>
        <dbReference type="ARBA" id="ARBA00022759"/>
    </source>
</evidence>
<evidence type="ECO:0000313" key="8">
    <source>
        <dbReference type="EMBL" id="CAJ2506530.1"/>
    </source>
</evidence>
<dbReference type="AlphaFoldDB" id="A0AAI8VKC3"/>
<keyword evidence="6" id="KW-0234">DNA repair</keyword>
<evidence type="ECO:0000256" key="3">
    <source>
        <dbReference type="ARBA" id="ARBA00022763"/>
    </source>
</evidence>
<proteinExistence type="predicted"/>
<evidence type="ECO:0000256" key="1">
    <source>
        <dbReference type="ARBA" id="ARBA00022722"/>
    </source>
</evidence>
<feature type="compositionally biased region" description="Basic residues" evidence="7">
    <location>
        <begin position="565"/>
        <end position="575"/>
    </location>
</feature>
<dbReference type="NCBIfam" id="TIGR00629">
    <property type="entry name" value="uvde"/>
    <property type="match status" value="1"/>
</dbReference>
<keyword evidence="1" id="KW-0540">Nuclease</keyword>
<dbReference type="EMBL" id="CAUWAG010000008">
    <property type="protein sequence ID" value="CAJ2506530.1"/>
    <property type="molecule type" value="Genomic_DNA"/>
</dbReference>
<dbReference type="InterPro" id="IPR036237">
    <property type="entry name" value="Xyl_isomerase-like_sf"/>
</dbReference>
<feature type="compositionally biased region" description="Basic and acidic residues" evidence="7">
    <location>
        <begin position="133"/>
        <end position="142"/>
    </location>
</feature>
<dbReference type="GO" id="GO:0005739">
    <property type="term" value="C:mitochondrion"/>
    <property type="evidence" value="ECO:0007669"/>
    <property type="project" value="TreeGrafter"/>
</dbReference>
<keyword evidence="9" id="KW-1185">Reference proteome</keyword>
<dbReference type="InterPro" id="IPR004601">
    <property type="entry name" value="UvdE"/>
</dbReference>
<keyword evidence="3" id="KW-0227">DNA damage</keyword>
<dbReference type="PANTHER" id="PTHR31290:SF5">
    <property type="entry name" value="UV-DAMAGE ENDONUCLEASE"/>
    <property type="match status" value="1"/>
</dbReference>
<dbReference type="FunFam" id="3.20.20.150:FF:000012">
    <property type="entry name" value="Related to UV-endonuclease UVE-1"/>
    <property type="match status" value="1"/>
</dbReference>
<dbReference type="GO" id="GO:0005634">
    <property type="term" value="C:nucleus"/>
    <property type="evidence" value="ECO:0007669"/>
    <property type="project" value="TreeGrafter"/>
</dbReference>
<comment type="caution">
    <text evidence="8">The sequence shown here is derived from an EMBL/GenBank/DDBJ whole genome shotgun (WGS) entry which is preliminary data.</text>
</comment>
<protein>
    <submittedName>
        <fullName evidence="8">Uu.00g006600.m01.CDS01</fullName>
    </submittedName>
</protein>
<feature type="compositionally biased region" description="Basic and acidic residues" evidence="7">
    <location>
        <begin position="19"/>
        <end position="29"/>
    </location>
</feature>
<feature type="region of interest" description="Disordered" evidence="7">
    <location>
        <begin position="557"/>
        <end position="614"/>
    </location>
</feature>
<dbReference type="GO" id="GO:0009411">
    <property type="term" value="P:response to UV"/>
    <property type="evidence" value="ECO:0007669"/>
    <property type="project" value="InterPro"/>
</dbReference>
<feature type="region of interest" description="Disordered" evidence="7">
    <location>
        <begin position="1"/>
        <end position="74"/>
    </location>
</feature>
<organism evidence="8 9">
    <name type="scientific">Anthostomella pinea</name>
    <dbReference type="NCBI Taxonomy" id="933095"/>
    <lineage>
        <taxon>Eukaryota</taxon>
        <taxon>Fungi</taxon>
        <taxon>Dikarya</taxon>
        <taxon>Ascomycota</taxon>
        <taxon>Pezizomycotina</taxon>
        <taxon>Sordariomycetes</taxon>
        <taxon>Xylariomycetidae</taxon>
        <taxon>Xylariales</taxon>
        <taxon>Xylariaceae</taxon>
        <taxon>Anthostomella</taxon>
    </lineage>
</organism>
<reference evidence="8" key="1">
    <citation type="submission" date="2023-10" db="EMBL/GenBank/DDBJ databases">
        <authorList>
            <person name="Hackl T."/>
        </authorList>
    </citation>
    <scope>NUCLEOTIDE SEQUENCE</scope>
</reference>
<dbReference type="GO" id="GO:0006289">
    <property type="term" value="P:nucleotide-excision repair"/>
    <property type="evidence" value="ECO:0007669"/>
    <property type="project" value="InterPro"/>
</dbReference>
<feature type="region of interest" description="Disordered" evidence="7">
    <location>
        <begin position="98"/>
        <end position="180"/>
    </location>
</feature>
<evidence type="ECO:0000313" key="9">
    <source>
        <dbReference type="Proteomes" id="UP001295740"/>
    </source>
</evidence>
<dbReference type="SUPFAM" id="SSF51658">
    <property type="entry name" value="Xylose isomerase-like"/>
    <property type="match status" value="1"/>
</dbReference>
<dbReference type="PANTHER" id="PTHR31290">
    <property type="entry name" value="UV-DAMAGE ENDONUCLEASE"/>
    <property type="match status" value="1"/>
</dbReference>
<accession>A0AAI8VKC3</accession>
<dbReference type="Gene3D" id="3.20.20.150">
    <property type="entry name" value="Divalent-metal-dependent TIM barrel enzymes"/>
    <property type="match status" value="1"/>
</dbReference>
<feature type="region of interest" description="Disordered" evidence="7">
    <location>
        <begin position="494"/>
        <end position="513"/>
    </location>
</feature>